<dbReference type="CDD" id="cd06928">
    <property type="entry name" value="RNAP_alpha_NTD"/>
    <property type="match status" value="1"/>
</dbReference>
<evidence type="ECO:0000256" key="1">
    <source>
        <dbReference type="ARBA" id="ARBA00004026"/>
    </source>
</evidence>
<dbReference type="Pfam" id="PF01000">
    <property type="entry name" value="RNA_pol_A_bac"/>
    <property type="match status" value="1"/>
</dbReference>
<evidence type="ECO:0000256" key="9">
    <source>
        <dbReference type="ARBA" id="ARBA00048552"/>
    </source>
</evidence>
<evidence type="ECO:0000256" key="5">
    <source>
        <dbReference type="ARBA" id="ARBA00022679"/>
    </source>
</evidence>
<dbReference type="GO" id="GO:0003899">
    <property type="term" value="F:DNA-directed RNA polymerase activity"/>
    <property type="evidence" value="ECO:0007669"/>
    <property type="project" value="UniProtKB-EC"/>
</dbReference>
<dbReference type="InterPro" id="IPR036603">
    <property type="entry name" value="RBP11-like"/>
</dbReference>
<geneLocation type="chloroplast" evidence="11"/>
<keyword evidence="7" id="KW-0804">Transcription</keyword>
<keyword evidence="6" id="KW-0548">Nucleotidyltransferase</keyword>
<dbReference type="AlphaFoldDB" id="A0A0S2ICR7"/>
<dbReference type="SUPFAM" id="SSF47789">
    <property type="entry name" value="C-terminal domain of RNA polymerase alpha subunit"/>
    <property type="match status" value="1"/>
</dbReference>
<dbReference type="SUPFAM" id="SSF55257">
    <property type="entry name" value="RBP11-like subunits of RNA polymerase"/>
    <property type="match status" value="1"/>
</dbReference>
<dbReference type="InterPro" id="IPR011263">
    <property type="entry name" value="DNA-dir_RNA_pol_RpoA/D/Rpb3"/>
</dbReference>
<keyword evidence="11" id="KW-0150">Chloroplast</keyword>
<dbReference type="Gene3D" id="2.170.120.12">
    <property type="entry name" value="DNA-directed RNA polymerase, insert domain"/>
    <property type="match status" value="1"/>
</dbReference>
<proteinExistence type="inferred from homology"/>
<keyword evidence="11" id="KW-0934">Plastid</keyword>
<evidence type="ECO:0000259" key="10">
    <source>
        <dbReference type="SMART" id="SM00662"/>
    </source>
</evidence>
<dbReference type="EC" id="2.7.7.6" evidence="3"/>
<dbReference type="SUPFAM" id="SSF56553">
    <property type="entry name" value="Insert subdomain of RNA polymerase alpha subunit"/>
    <property type="match status" value="1"/>
</dbReference>
<comment type="similarity">
    <text evidence="2">Belongs to the RNA polymerase alpha chain family.</text>
</comment>
<dbReference type="Pfam" id="PF01193">
    <property type="entry name" value="RNA_pol_L"/>
    <property type="match status" value="1"/>
</dbReference>
<evidence type="ECO:0000256" key="6">
    <source>
        <dbReference type="ARBA" id="ARBA00022695"/>
    </source>
</evidence>
<reference evidence="11" key="1">
    <citation type="journal article" date="2015" name="BMC Evol. Biol.">
        <title>Chloroplast phylogenomic analysis of chlorophyte green algae identifies a novel lineage sister to the Sphaeropleales (Chlorophyceae).</title>
        <authorList>
            <person name="Lemieux C."/>
            <person name="Vincent A.T."/>
            <person name="Labarre A."/>
            <person name="Otis C."/>
            <person name="Turmel M."/>
        </authorList>
    </citation>
    <scope>NUCLEOTIDE SEQUENCE</scope>
</reference>
<name>A0A0S2ICR7_9CHLO</name>
<dbReference type="SMART" id="SM00662">
    <property type="entry name" value="RPOLD"/>
    <property type="match status" value="1"/>
</dbReference>
<dbReference type="GO" id="GO:0000428">
    <property type="term" value="C:DNA-directed RNA polymerase complex"/>
    <property type="evidence" value="ECO:0007669"/>
    <property type="project" value="UniProtKB-KW"/>
</dbReference>
<organism evidence="11">
    <name type="scientific">Microglena monadina</name>
    <dbReference type="NCBI Taxonomy" id="47904"/>
    <lineage>
        <taxon>Eukaryota</taxon>
        <taxon>Viridiplantae</taxon>
        <taxon>Chlorophyta</taxon>
        <taxon>core chlorophytes</taxon>
        <taxon>Chlorophyceae</taxon>
        <taxon>CS clade</taxon>
        <taxon>Chlamydomonadales</taxon>
        <taxon>Chlamydomonadaceae</taxon>
        <taxon>Microglena</taxon>
    </lineage>
</organism>
<dbReference type="Pfam" id="PF03118">
    <property type="entry name" value="RNA_pol_A_CTD"/>
    <property type="match status" value="1"/>
</dbReference>
<protein>
    <recommendedName>
        <fullName evidence="3">DNA-directed RNA polymerase</fullName>
        <ecNumber evidence="3">2.7.7.6</ecNumber>
    </recommendedName>
    <alternativeName>
        <fullName evidence="8">Plastid-encoded RNA polymerase subunit alpha</fullName>
    </alternativeName>
</protein>
<dbReference type="InterPro" id="IPR011262">
    <property type="entry name" value="DNA-dir_RNA_pol_insert"/>
</dbReference>
<dbReference type="GO" id="GO:0006351">
    <property type="term" value="P:DNA-templated transcription"/>
    <property type="evidence" value="ECO:0007669"/>
    <property type="project" value="InterPro"/>
</dbReference>
<dbReference type="InterPro" id="IPR011260">
    <property type="entry name" value="RNAP_asu_C"/>
</dbReference>
<sequence length="603" mass="69939">MSQFFISCKESRIETNRSFYSSFIIGPFNPSESVTLANSVRRSLLSELSGIAIISVQIEGVAHEYSNLPGIRDSVLDILLNVREIVLKKVSRTIRPQIGYLRARGPGIIRAGDLCLPPFIQCVDPKQYITTLTEDGVLNMKFIITEGNNYIKGKPKMVVDFFQFKKRRLILKKLNQTCKNSSILKNYYIYLKKKLNKKFDDQKLARAKVFLQLNPTDLTLIKKNENQTIGTVEKNNIHSIKKNSLTLNPLNVDAVFNPITNVNCITETNEHKILEDLFNKSNKIENNLTILKTKPLLQPYLEKRILKSKKYNLEKKLIPKQCKKLFHDSDFIYLKKLLNYQINLTNFQNLIPRNKTRKLELNKTNSSINFAINLIKNSIFKEFNSATNSKRIKTWSHEIKKDNIFHNNVIIEVWTNGSLHPREAINEAFKYLIKLFSKLKEIKLIQPLVKSTARNINLIREFQNNSDNLLPLNQQSFSGKYRGFQEYQLKKTKILTDYLEKKEKNKLNTKNITKKKKFKNNFKINNIKNIKLLNLKKSNSTNIEVLKISLRALMALKKKNINTIQDLLELTKKDLLNIPNIGKKSIEEIEKSLLQIGLNLKIN</sequence>
<comment type="catalytic activity">
    <reaction evidence="9">
        <text>RNA(n) + a ribonucleoside 5'-triphosphate = RNA(n+1) + diphosphate</text>
        <dbReference type="Rhea" id="RHEA:21248"/>
        <dbReference type="Rhea" id="RHEA-COMP:14527"/>
        <dbReference type="Rhea" id="RHEA-COMP:17342"/>
        <dbReference type="ChEBI" id="CHEBI:33019"/>
        <dbReference type="ChEBI" id="CHEBI:61557"/>
        <dbReference type="ChEBI" id="CHEBI:140395"/>
        <dbReference type="EC" id="2.7.7.6"/>
    </reaction>
</comment>
<keyword evidence="5" id="KW-0808">Transferase</keyword>
<gene>
    <name evidence="11" type="primary">rpoA</name>
</gene>
<dbReference type="Gene3D" id="1.10.150.20">
    <property type="entry name" value="5' to 3' exonuclease, C-terminal subdomain"/>
    <property type="match status" value="1"/>
</dbReference>
<evidence type="ECO:0000256" key="4">
    <source>
        <dbReference type="ARBA" id="ARBA00022478"/>
    </source>
</evidence>
<keyword evidence="4" id="KW-0240">DNA-directed RNA polymerase</keyword>
<dbReference type="GO" id="GO:0005737">
    <property type="term" value="C:cytoplasm"/>
    <property type="evidence" value="ECO:0007669"/>
    <property type="project" value="UniProtKB-ARBA"/>
</dbReference>
<dbReference type="InterPro" id="IPR036643">
    <property type="entry name" value="RNApol_insert_sf"/>
</dbReference>
<dbReference type="GO" id="GO:0046983">
    <property type="term" value="F:protein dimerization activity"/>
    <property type="evidence" value="ECO:0007669"/>
    <property type="project" value="InterPro"/>
</dbReference>
<dbReference type="EMBL" id="KT624775">
    <property type="protein sequence ID" value="ALO20989.1"/>
    <property type="molecule type" value="Genomic_DNA"/>
</dbReference>
<evidence type="ECO:0000313" key="11">
    <source>
        <dbReference type="EMBL" id="ALO20989.1"/>
    </source>
</evidence>
<evidence type="ECO:0000256" key="2">
    <source>
        <dbReference type="ARBA" id="ARBA00007123"/>
    </source>
</evidence>
<comment type="function">
    <text evidence="1">DNA-dependent RNA polymerase catalyzes the transcription of DNA into RNA using the four ribonucleoside triphosphates as substrates.</text>
</comment>
<accession>A0A0S2ICR7</accession>
<feature type="domain" description="DNA-directed RNA polymerase RpoA/D/Rpb3-type" evidence="10">
    <location>
        <begin position="20"/>
        <end position="442"/>
    </location>
</feature>
<evidence type="ECO:0000256" key="3">
    <source>
        <dbReference type="ARBA" id="ARBA00012418"/>
    </source>
</evidence>
<dbReference type="GO" id="GO:0003677">
    <property type="term" value="F:DNA binding"/>
    <property type="evidence" value="ECO:0007669"/>
    <property type="project" value="InterPro"/>
</dbReference>
<evidence type="ECO:0000256" key="7">
    <source>
        <dbReference type="ARBA" id="ARBA00023163"/>
    </source>
</evidence>
<evidence type="ECO:0000256" key="8">
    <source>
        <dbReference type="ARBA" id="ARBA00031776"/>
    </source>
</evidence>
<dbReference type="Gene3D" id="3.30.1360.10">
    <property type="entry name" value="RNA polymerase, RBP11-like subunit"/>
    <property type="match status" value="2"/>
</dbReference>